<dbReference type="AlphaFoldDB" id="A0A1B9AMV6"/>
<accession>A0A1B9AMV6</accession>
<organism evidence="1 2">
    <name type="scientific">Pseudobacillus wudalianchiensis</name>
    <dbReference type="NCBI Taxonomy" id="1743143"/>
    <lineage>
        <taxon>Bacteria</taxon>
        <taxon>Bacillati</taxon>
        <taxon>Bacillota</taxon>
        <taxon>Bacilli</taxon>
        <taxon>Bacillales</taxon>
        <taxon>Bacillaceae</taxon>
        <taxon>Pseudobacillus</taxon>
    </lineage>
</organism>
<name>A0A1B9AMV6_9BACI</name>
<protein>
    <submittedName>
        <fullName evidence="1">Uncharacterized protein</fullName>
    </submittedName>
</protein>
<reference evidence="2" key="1">
    <citation type="submission" date="2016-05" db="EMBL/GenBank/DDBJ databases">
        <authorList>
            <person name="Liu B."/>
            <person name="Wang J."/>
            <person name="Zhu Y."/>
            <person name="Liu G."/>
            <person name="Chen Q."/>
            <person name="Chen Z."/>
            <person name="Lan J."/>
            <person name="Che J."/>
            <person name="Ge C."/>
            <person name="Shi H."/>
            <person name="Pan Z."/>
            <person name="Liu X."/>
        </authorList>
    </citation>
    <scope>NUCLEOTIDE SEQUENCE [LARGE SCALE GENOMIC DNA]</scope>
    <source>
        <strain evidence="2">FJAT-27215</strain>
    </source>
</reference>
<keyword evidence="2" id="KW-1185">Reference proteome</keyword>
<comment type="caution">
    <text evidence="1">The sequence shown here is derived from an EMBL/GenBank/DDBJ whole genome shotgun (WGS) entry which is preliminary data.</text>
</comment>
<proteinExistence type="predicted"/>
<dbReference type="EMBL" id="MAYT01000027">
    <property type="protein sequence ID" value="OCA85247.1"/>
    <property type="molecule type" value="Genomic_DNA"/>
</dbReference>
<dbReference type="RefSeq" id="WP_065411215.1">
    <property type="nucleotide sequence ID" value="NZ_MAYT01000027.1"/>
</dbReference>
<sequence>MSSNHTETMLKTLKDFSTCEIVLTLKHNDGTPLISVCYQKNGYQITCLKSLITETYNDIEDTISAIDKALQNSYEKTLIN</sequence>
<evidence type="ECO:0000313" key="1">
    <source>
        <dbReference type="EMBL" id="OCA85247.1"/>
    </source>
</evidence>
<evidence type="ECO:0000313" key="2">
    <source>
        <dbReference type="Proteomes" id="UP000092578"/>
    </source>
</evidence>
<dbReference type="Proteomes" id="UP000092578">
    <property type="component" value="Unassembled WGS sequence"/>
</dbReference>
<gene>
    <name evidence="1" type="ORF">A8F95_11275</name>
</gene>